<reference evidence="1 2" key="1">
    <citation type="submission" date="2019-09" db="EMBL/GenBank/DDBJ databases">
        <title>Goodfellowia gen. nov., a new genus of the Pseudonocardineae related to Actinoalloteichus, containing Goodfellowia coeruleoviolacea gen. nov., comb. nov. gen. nov., comb. nov.</title>
        <authorList>
            <person name="Labeda D."/>
        </authorList>
    </citation>
    <scope>NUCLEOTIDE SEQUENCE [LARGE SCALE GENOMIC DNA]</scope>
    <source>
        <strain evidence="1 2">AN110305</strain>
    </source>
</reference>
<dbReference type="RefSeq" id="WP_149851280.1">
    <property type="nucleotide sequence ID" value="NZ_VUOB01000037.1"/>
</dbReference>
<accession>A0A5B2XAQ0</accession>
<dbReference type="AlphaFoldDB" id="A0A5B2XAQ0"/>
<dbReference type="Proteomes" id="UP000323454">
    <property type="component" value="Unassembled WGS sequence"/>
</dbReference>
<organism evidence="1 2">
    <name type="scientific">Solihabitans fulvus</name>
    <dbReference type="NCBI Taxonomy" id="1892852"/>
    <lineage>
        <taxon>Bacteria</taxon>
        <taxon>Bacillati</taxon>
        <taxon>Actinomycetota</taxon>
        <taxon>Actinomycetes</taxon>
        <taxon>Pseudonocardiales</taxon>
        <taxon>Pseudonocardiaceae</taxon>
        <taxon>Solihabitans</taxon>
    </lineage>
</organism>
<protein>
    <submittedName>
        <fullName evidence="1">Uncharacterized protein</fullName>
    </submittedName>
</protein>
<dbReference type="EMBL" id="VUOB01000037">
    <property type="protein sequence ID" value="KAA2260151.1"/>
    <property type="molecule type" value="Genomic_DNA"/>
</dbReference>
<comment type="caution">
    <text evidence="1">The sequence shown here is derived from an EMBL/GenBank/DDBJ whole genome shotgun (WGS) entry which is preliminary data.</text>
</comment>
<reference evidence="1 2" key="2">
    <citation type="submission" date="2019-09" db="EMBL/GenBank/DDBJ databases">
        <authorList>
            <person name="Jin C."/>
        </authorList>
    </citation>
    <scope>NUCLEOTIDE SEQUENCE [LARGE SCALE GENOMIC DNA]</scope>
    <source>
        <strain evidence="1 2">AN110305</strain>
    </source>
</reference>
<evidence type="ECO:0000313" key="2">
    <source>
        <dbReference type="Proteomes" id="UP000323454"/>
    </source>
</evidence>
<evidence type="ECO:0000313" key="1">
    <source>
        <dbReference type="EMBL" id="KAA2260151.1"/>
    </source>
</evidence>
<name>A0A5B2XAQ0_9PSEU</name>
<gene>
    <name evidence="1" type="ORF">F0L68_20730</name>
</gene>
<proteinExistence type="predicted"/>
<sequence length="94" mass="10542">MDQHAAHDDGPACHEPVVPRLFAVAGPLDPDDGPGAPFNPYDAVLWGLLFADHAFVYFRDPETHRHEDGVFSTAERARRFFSRGCAEPLRLVWL</sequence>
<keyword evidence="2" id="KW-1185">Reference proteome</keyword>